<dbReference type="EMBL" id="BASX01000002">
    <property type="protein sequence ID" value="GAD43774.1"/>
    <property type="molecule type" value="Genomic_DNA"/>
</dbReference>
<organism evidence="3 5">
    <name type="scientific">Streptococcus constellatus subsp. pharyngis SK1060 = CCUG 46377</name>
    <dbReference type="NCBI Taxonomy" id="1035184"/>
    <lineage>
        <taxon>Bacteria</taxon>
        <taxon>Bacillati</taxon>
        <taxon>Bacillota</taxon>
        <taxon>Bacilli</taxon>
        <taxon>Lactobacillales</taxon>
        <taxon>Streptococcaceae</taxon>
        <taxon>Streptococcus</taxon>
        <taxon>Streptococcus anginosus group</taxon>
    </lineage>
</organism>
<feature type="compositionally biased region" description="Polar residues" evidence="1">
    <location>
        <begin position="1"/>
        <end position="11"/>
    </location>
</feature>
<feature type="domain" description="Transcriptional coactivator p15 (PC4) C-terminal" evidence="2">
    <location>
        <begin position="50"/>
        <end position="97"/>
    </location>
</feature>
<gene>
    <name evidence="4" type="ORF">ANG5_0302</name>
    <name evidence="3" type="ORF">HMPREF1042_2352</name>
</gene>
<dbReference type="Proteomes" id="UP000016985">
    <property type="component" value="Unassembled WGS sequence"/>
</dbReference>
<dbReference type="Proteomes" id="UP000003287">
    <property type="component" value="Unassembled WGS sequence"/>
</dbReference>
<evidence type="ECO:0000259" key="2">
    <source>
        <dbReference type="Pfam" id="PF02229"/>
    </source>
</evidence>
<proteinExistence type="predicted"/>
<dbReference type="InterPro" id="IPR003173">
    <property type="entry name" value="PC4_C"/>
</dbReference>
<reference evidence="3 5" key="1">
    <citation type="submission" date="2011-06" db="EMBL/GenBank/DDBJ databases">
        <authorList>
            <person name="Harkins D.M."/>
            <person name="Madupu R."/>
            <person name="Durkin A.S."/>
            <person name="Torralba M."/>
            <person name="Methe B."/>
            <person name="Sutton G.G."/>
            <person name="Nelson K.E."/>
        </authorList>
    </citation>
    <scope>NUCLEOTIDE SEQUENCE [LARGE SCALE GENOMIC DNA]</scope>
    <source>
        <strain evidence="3 5">SK1060</strain>
    </source>
</reference>
<dbReference type="eggNOG" id="COG4443">
    <property type="taxonomic scope" value="Bacteria"/>
</dbReference>
<evidence type="ECO:0000256" key="1">
    <source>
        <dbReference type="SAM" id="MobiDB-lite"/>
    </source>
</evidence>
<dbReference type="AlphaFoldDB" id="F9P9K4"/>
<protein>
    <recommendedName>
        <fullName evidence="2">Transcriptional coactivator p15 (PC4) C-terminal domain-containing protein</fullName>
    </recommendedName>
</protein>
<evidence type="ECO:0000313" key="4">
    <source>
        <dbReference type="EMBL" id="GAD43774.1"/>
    </source>
</evidence>
<dbReference type="GO" id="GO:0003677">
    <property type="term" value="F:DNA binding"/>
    <property type="evidence" value="ECO:0007669"/>
    <property type="project" value="InterPro"/>
</dbReference>
<feature type="region of interest" description="Disordered" evidence="1">
    <location>
        <begin position="1"/>
        <end position="35"/>
    </location>
</feature>
<sequence length="111" mass="12930">MTDWQNGNGWENSFEDQQRKSHTNRPPKKDNNEPIQFQVVEHIATLSISETGWKKELNIISWNGAEPKYDIRSWKDDYARVGKGVTLFEDEMNVLAAAIKQLHTTEKKKEN</sequence>
<dbReference type="Gene3D" id="2.30.31.70">
    <property type="match status" value="1"/>
</dbReference>
<dbReference type="GO" id="GO:0006355">
    <property type="term" value="P:regulation of DNA-templated transcription"/>
    <property type="evidence" value="ECO:0007669"/>
    <property type="project" value="InterPro"/>
</dbReference>
<evidence type="ECO:0000313" key="3">
    <source>
        <dbReference type="EMBL" id="EGV06757.1"/>
    </source>
</evidence>
<dbReference type="RefSeq" id="WP_006268978.1">
    <property type="nucleotide sequence ID" value="NZ_BASX01000002.1"/>
</dbReference>
<dbReference type="Pfam" id="PF02229">
    <property type="entry name" value="PC4"/>
    <property type="match status" value="1"/>
</dbReference>
<evidence type="ECO:0000313" key="5">
    <source>
        <dbReference type="Proteomes" id="UP000003287"/>
    </source>
</evidence>
<keyword evidence="6" id="KW-1185">Reference proteome</keyword>
<accession>F9P9K4</accession>
<reference evidence="4 6" key="2">
    <citation type="submission" date="2013-09" db="EMBL/GenBank/DDBJ databases">
        <title>Genome Sequences of seven clinical isolates and type strains of anginosus group streptococci.</title>
        <authorList>
            <person name="Maruyama F."/>
            <person name="Sakurai A."/>
            <person name="Ogura Y."/>
            <person name="Homma H."/>
            <person name="Takahashi N."/>
            <person name="Ohtsubo Y."/>
            <person name="Hoshino T."/>
            <person name="Okahashi N."/>
            <person name="Nakagawa I."/>
            <person name="Kimura S."/>
            <person name="Fujiwara T."/>
            <person name="Hayashi T."/>
            <person name="Shintani S."/>
        </authorList>
    </citation>
    <scope>NUCLEOTIDE SEQUENCE [LARGE SCALE GENOMIC DNA]</scope>
    <source>
        <strain evidence="4">CCUG 46377</strain>
        <strain evidence="6">CCUG46377</strain>
    </source>
</reference>
<name>F9P9K4_STRCV</name>
<evidence type="ECO:0000313" key="6">
    <source>
        <dbReference type="Proteomes" id="UP000016985"/>
    </source>
</evidence>
<dbReference type="EMBL" id="AFUP01000009">
    <property type="protein sequence ID" value="EGV06757.1"/>
    <property type="molecule type" value="Genomic_DNA"/>
</dbReference>